<comment type="cofactor">
    <cofactor evidence="2">
        <name>FAD</name>
        <dbReference type="ChEBI" id="CHEBI:57692"/>
    </cofactor>
</comment>
<gene>
    <name evidence="4" type="ORF">FRACYDRAFT_248329</name>
</gene>
<dbReference type="Gene3D" id="3.30.410.40">
    <property type="match status" value="1"/>
</dbReference>
<dbReference type="PIRSF" id="PIRSF000137">
    <property type="entry name" value="Alcohol_oxidase"/>
    <property type="match status" value="1"/>
</dbReference>
<keyword evidence="2" id="KW-0285">Flavoprotein</keyword>
<dbReference type="InterPro" id="IPR012132">
    <property type="entry name" value="GMC_OxRdtase"/>
</dbReference>
<evidence type="ECO:0000259" key="3">
    <source>
        <dbReference type="Pfam" id="PF05199"/>
    </source>
</evidence>
<evidence type="ECO:0000313" key="5">
    <source>
        <dbReference type="Proteomes" id="UP000095751"/>
    </source>
</evidence>
<dbReference type="GO" id="GO:0050660">
    <property type="term" value="F:flavin adenine dinucleotide binding"/>
    <property type="evidence" value="ECO:0007669"/>
    <property type="project" value="InterPro"/>
</dbReference>
<organism evidence="4 5">
    <name type="scientific">Fragilariopsis cylindrus CCMP1102</name>
    <dbReference type="NCBI Taxonomy" id="635003"/>
    <lineage>
        <taxon>Eukaryota</taxon>
        <taxon>Sar</taxon>
        <taxon>Stramenopiles</taxon>
        <taxon>Ochrophyta</taxon>
        <taxon>Bacillariophyta</taxon>
        <taxon>Bacillariophyceae</taxon>
        <taxon>Bacillariophycidae</taxon>
        <taxon>Bacillariales</taxon>
        <taxon>Bacillariaceae</taxon>
        <taxon>Fragilariopsis</taxon>
    </lineage>
</organism>
<dbReference type="PANTHER" id="PTHR11552:SF147">
    <property type="entry name" value="CHOLINE DEHYDROGENASE, MITOCHONDRIAL"/>
    <property type="match status" value="1"/>
</dbReference>
<comment type="similarity">
    <text evidence="1">Belongs to the GMC oxidoreductase family.</text>
</comment>
<dbReference type="Proteomes" id="UP000095751">
    <property type="component" value="Unassembled WGS sequence"/>
</dbReference>
<dbReference type="KEGG" id="fcy:FRACYDRAFT_248329"/>
<protein>
    <submittedName>
        <fullName evidence="4">FAD/NAD(P)-binding domain-containing protein</fullName>
    </submittedName>
</protein>
<proteinExistence type="inferred from homology"/>
<sequence length="584" mass="65078">MGTECKDAASSTSTSIINTFDYVIVGSGPSAIGILYGLLEGISTTSKDFDSSEESFSIAIIERGSGPPHDGTTHYPHRWYEAATSTSSDNNNSSSKSSVKLYPSKIMGRVMDIPVGQGLGGTSNINACLTLPPLQKDLKTWPEPYRSSLCSNARYIKRIMENNHVIQEYTSAVENNSSSSQHYNNNPFSQKKQDTKKVEFYTKVPTLVARDETTGQLVRRNYYDGLLKPLLKKYPHLKKSKSDYEYRELHATRRTILCAGAIETPALLLVSKIGGEKEPLLCGGIGKHLRDQALLARVFLKSPSFQEKVGDQSSNGIVALGHLHNTNANSATSWGDSLDSTFQVAVTDSAADAYIIPSVVAMALRWKFQSNILMELVEIIYRCVKTVIHYAIIYTPVGWIIHHLTTTTMIFLMHPRSYGNVTISLKKYHIVPKGEPTRRRDVTIQADPKYLDDPRDVIALKSAWDVCHGLTSASSFEIFPHLLFSLLKPFGNKNFWFESYCRCFLLPYYHFSGTCAMKSRTHEGKNENPHWVVDPCLKLRGHNGLYICDASVFPGMISNPPALTCAALGLEFARMILDEHNIIE</sequence>
<name>A0A1E7EUE8_9STRA</name>
<dbReference type="InParanoid" id="A0A1E7EUE8"/>
<dbReference type="OrthoDB" id="269227at2759"/>
<evidence type="ECO:0000256" key="1">
    <source>
        <dbReference type="ARBA" id="ARBA00010790"/>
    </source>
</evidence>
<dbReference type="GO" id="GO:0016614">
    <property type="term" value="F:oxidoreductase activity, acting on CH-OH group of donors"/>
    <property type="evidence" value="ECO:0007669"/>
    <property type="project" value="InterPro"/>
</dbReference>
<evidence type="ECO:0000256" key="2">
    <source>
        <dbReference type="PIRSR" id="PIRSR000137-2"/>
    </source>
</evidence>
<dbReference type="InterPro" id="IPR007867">
    <property type="entry name" value="GMC_OxRtase_C"/>
</dbReference>
<dbReference type="Gene3D" id="3.50.50.60">
    <property type="entry name" value="FAD/NAD(P)-binding domain"/>
    <property type="match status" value="2"/>
</dbReference>
<feature type="binding site" evidence="2">
    <location>
        <position position="508"/>
    </location>
    <ligand>
        <name>substrate</name>
    </ligand>
</feature>
<evidence type="ECO:0000313" key="4">
    <source>
        <dbReference type="EMBL" id="OEU09477.1"/>
    </source>
</evidence>
<dbReference type="EMBL" id="KV784375">
    <property type="protein sequence ID" value="OEU09477.1"/>
    <property type="molecule type" value="Genomic_DNA"/>
</dbReference>
<dbReference type="SUPFAM" id="SSF54373">
    <property type="entry name" value="FAD-linked reductases, C-terminal domain"/>
    <property type="match status" value="1"/>
</dbReference>
<keyword evidence="2" id="KW-0274">FAD</keyword>
<dbReference type="Pfam" id="PF05199">
    <property type="entry name" value="GMC_oxred_C"/>
    <property type="match status" value="1"/>
</dbReference>
<dbReference type="AlphaFoldDB" id="A0A1E7EUE8"/>
<dbReference type="InterPro" id="IPR036188">
    <property type="entry name" value="FAD/NAD-bd_sf"/>
</dbReference>
<accession>A0A1E7EUE8</accession>
<reference evidence="4 5" key="1">
    <citation type="submission" date="2016-09" db="EMBL/GenBank/DDBJ databases">
        <title>Extensive genetic diversity and differential bi-allelic expression allows diatom success in the polar Southern Ocean.</title>
        <authorList>
            <consortium name="DOE Joint Genome Institute"/>
            <person name="Mock T."/>
            <person name="Otillar R.P."/>
            <person name="Strauss J."/>
            <person name="Dupont C."/>
            <person name="Frickenhaus S."/>
            <person name="Maumus F."/>
            <person name="Mcmullan M."/>
            <person name="Sanges R."/>
            <person name="Schmutz J."/>
            <person name="Toseland A."/>
            <person name="Valas R."/>
            <person name="Veluchamy A."/>
            <person name="Ward B.J."/>
            <person name="Allen A."/>
            <person name="Barry K."/>
            <person name="Falciatore A."/>
            <person name="Ferrante M."/>
            <person name="Fortunato A.E."/>
            <person name="Gloeckner G."/>
            <person name="Gruber A."/>
            <person name="Hipkin R."/>
            <person name="Janech M."/>
            <person name="Kroth P."/>
            <person name="Leese F."/>
            <person name="Lindquist E."/>
            <person name="Lyon B.R."/>
            <person name="Martin J."/>
            <person name="Mayer C."/>
            <person name="Parker M."/>
            <person name="Quesneville H."/>
            <person name="Raymond J."/>
            <person name="Uhlig C."/>
            <person name="Valentin K.U."/>
            <person name="Worden A.Z."/>
            <person name="Armbrust E.V."/>
            <person name="Bowler C."/>
            <person name="Green B."/>
            <person name="Moulton V."/>
            <person name="Van Oosterhout C."/>
            <person name="Grigoriev I."/>
        </authorList>
    </citation>
    <scope>NUCLEOTIDE SEQUENCE [LARGE SCALE GENOMIC DNA]</scope>
    <source>
        <strain evidence="4 5">CCMP1102</strain>
    </source>
</reference>
<feature type="binding site" evidence="2">
    <location>
        <position position="122"/>
    </location>
    <ligand>
        <name>FAD</name>
        <dbReference type="ChEBI" id="CHEBI:57692"/>
    </ligand>
</feature>
<feature type="domain" description="Glucose-methanol-choline oxidoreductase C-terminal" evidence="3">
    <location>
        <begin position="441"/>
        <end position="569"/>
    </location>
</feature>
<dbReference type="PANTHER" id="PTHR11552">
    <property type="entry name" value="GLUCOSE-METHANOL-CHOLINE GMC OXIDOREDUCTASE"/>
    <property type="match status" value="1"/>
</dbReference>
<keyword evidence="5" id="KW-1185">Reference proteome</keyword>
<dbReference type="SUPFAM" id="SSF51905">
    <property type="entry name" value="FAD/NAD(P)-binding domain"/>
    <property type="match status" value="1"/>
</dbReference>